<keyword evidence="1" id="KW-0812">Transmembrane</keyword>
<sequence>MPHGVNLKGEIKMIDSALEFLFTHWLKIAIAYGIVYLTYVFYYLYSIRFKEVRRVTSRDFSEACGEAVYGPFILPCRMIGDALSSVKVSILAMVNVGLPKEQPKESKVETWSVK</sequence>
<name>A0AAE9BRZ3_9CAUD</name>
<evidence type="ECO:0000313" key="2">
    <source>
        <dbReference type="EMBL" id="UAW53477.1"/>
    </source>
</evidence>
<keyword evidence="1" id="KW-0472">Membrane</keyword>
<keyword evidence="1" id="KW-1133">Transmembrane helix</keyword>
<evidence type="ECO:0000256" key="1">
    <source>
        <dbReference type="SAM" id="Phobius"/>
    </source>
</evidence>
<accession>A0AAE9BRZ3</accession>
<gene>
    <name evidence="2" type="ORF">psageK4e_029c</name>
</gene>
<organism evidence="2 3">
    <name type="scientific">Pseudomonas phage psageK4e</name>
    <dbReference type="NCBI Taxonomy" id="2875723"/>
    <lineage>
        <taxon>Viruses</taxon>
        <taxon>Duplodnaviria</taxon>
        <taxon>Heunggongvirae</taxon>
        <taxon>Uroviricota</taxon>
        <taxon>Caudoviricetes</taxon>
        <taxon>Vandenendeviridae</taxon>
        <taxon>Gorskivirinae</taxon>
        <taxon>Otagovirus</taxon>
        <taxon>Otagovirus psagek4e</taxon>
    </lineage>
</organism>
<evidence type="ECO:0000313" key="3">
    <source>
        <dbReference type="Proteomes" id="UP000828763"/>
    </source>
</evidence>
<proteinExistence type="predicted"/>
<dbReference type="EMBL" id="MZ868713">
    <property type="protein sequence ID" value="UAW53477.1"/>
    <property type="molecule type" value="Genomic_DNA"/>
</dbReference>
<keyword evidence="3" id="KW-1185">Reference proteome</keyword>
<reference evidence="2 3" key="1">
    <citation type="submission" date="2021-08" db="EMBL/GenBank/DDBJ databases">
        <authorList>
            <person name="Martino G."/>
            <person name="Holtappels D."/>
            <person name="Wagemans J."/>
            <person name="Lavigne R."/>
            <person name="Turina M."/>
            <person name="Ciuffo M."/>
        </authorList>
    </citation>
    <scope>NUCLEOTIDE SEQUENCE [LARGE SCALE GENOMIC DNA]</scope>
</reference>
<protein>
    <submittedName>
        <fullName evidence="2">Uncharacterized protein</fullName>
    </submittedName>
</protein>
<feature type="transmembrane region" description="Helical" evidence="1">
    <location>
        <begin position="25"/>
        <end position="45"/>
    </location>
</feature>
<dbReference type="Proteomes" id="UP000828763">
    <property type="component" value="Segment"/>
</dbReference>